<proteinExistence type="predicted"/>
<keyword evidence="2" id="KW-1185">Reference proteome</keyword>
<feature type="non-terminal residue" evidence="1">
    <location>
        <position position="87"/>
    </location>
</feature>
<reference evidence="1 2" key="1">
    <citation type="submission" date="2018-10" db="EMBL/GenBank/DDBJ databases">
        <authorList>
            <person name="Ekblom R."/>
            <person name="Jareborg N."/>
        </authorList>
    </citation>
    <scope>NUCLEOTIDE SEQUENCE [LARGE SCALE GENOMIC DNA]</scope>
    <source>
        <tissue evidence="1">Muscle</tissue>
    </source>
</reference>
<evidence type="ECO:0000313" key="1">
    <source>
        <dbReference type="EMBL" id="VCX31619.1"/>
    </source>
</evidence>
<gene>
    <name evidence="1" type="ORF">BN2614_LOCUS1</name>
</gene>
<sequence length="87" mass="9602">MESCGFHLVLSTLLTFQPSRDSLWGHHHIVRNSTHRERPHVGTMARPSAIPAQAPDGCAETNLEAPDIMKKLRATPTVPESLTHRVG</sequence>
<evidence type="ECO:0000313" key="2">
    <source>
        <dbReference type="Proteomes" id="UP000269945"/>
    </source>
</evidence>
<organism evidence="1 2">
    <name type="scientific">Gulo gulo</name>
    <name type="common">Wolverine</name>
    <name type="synonym">Gluton</name>
    <dbReference type="NCBI Taxonomy" id="48420"/>
    <lineage>
        <taxon>Eukaryota</taxon>
        <taxon>Metazoa</taxon>
        <taxon>Chordata</taxon>
        <taxon>Craniata</taxon>
        <taxon>Vertebrata</taxon>
        <taxon>Euteleostomi</taxon>
        <taxon>Mammalia</taxon>
        <taxon>Eutheria</taxon>
        <taxon>Laurasiatheria</taxon>
        <taxon>Carnivora</taxon>
        <taxon>Caniformia</taxon>
        <taxon>Musteloidea</taxon>
        <taxon>Mustelidae</taxon>
        <taxon>Guloninae</taxon>
        <taxon>Gulo</taxon>
    </lineage>
</organism>
<name>A0A9X9M3Z6_GULGU</name>
<accession>A0A9X9M3Z6</accession>
<dbReference type="EMBL" id="CYRY02041858">
    <property type="protein sequence ID" value="VCX31619.1"/>
    <property type="molecule type" value="Genomic_DNA"/>
</dbReference>
<comment type="caution">
    <text evidence="1">The sequence shown here is derived from an EMBL/GenBank/DDBJ whole genome shotgun (WGS) entry which is preliminary data.</text>
</comment>
<protein>
    <submittedName>
        <fullName evidence="1">Uncharacterized protein</fullName>
    </submittedName>
</protein>
<dbReference type="Proteomes" id="UP000269945">
    <property type="component" value="Unassembled WGS sequence"/>
</dbReference>
<dbReference type="AlphaFoldDB" id="A0A9X9M3Z6"/>